<dbReference type="InterPro" id="IPR053235">
    <property type="entry name" value="Ser_Thr_kinase"/>
</dbReference>
<dbReference type="InterPro" id="IPR011009">
    <property type="entry name" value="Kinase-like_dom_sf"/>
</dbReference>
<reference evidence="4 5" key="1">
    <citation type="submission" date="2016-03" db="EMBL/GenBank/DDBJ databases">
        <title>Acinetobacter genomospecies 28 strain ANC 4149.</title>
        <authorList>
            <person name="Radolfova-Krizova L."/>
            <person name="Nemec A."/>
        </authorList>
    </citation>
    <scope>NUCLEOTIDE SEQUENCE [LARGE SCALE GENOMIC DNA]</scope>
    <source>
        <strain evidence="4 5">ANC 4149</strain>
    </source>
</reference>
<name>A0A151Y2Z8_9GAMM</name>
<dbReference type="OrthoDB" id="9801841at2"/>
<keyword evidence="4" id="KW-0808">Transferase</keyword>
<dbReference type="EMBL" id="LUAW01000016">
    <property type="protein sequence ID" value="KYQ72403.1"/>
    <property type="molecule type" value="Genomic_DNA"/>
</dbReference>
<dbReference type="GO" id="GO:0004674">
    <property type="term" value="F:protein serine/threonine kinase activity"/>
    <property type="evidence" value="ECO:0007669"/>
    <property type="project" value="TreeGrafter"/>
</dbReference>
<dbReference type="AlphaFoldDB" id="A0A151Y2Z8"/>
<keyword evidence="5" id="KW-1185">Reference proteome</keyword>
<gene>
    <name evidence="4" type="ORF">AZH43_10600</name>
</gene>
<dbReference type="InterPro" id="IPR000719">
    <property type="entry name" value="Prot_kinase_dom"/>
</dbReference>
<dbReference type="PROSITE" id="PS50011">
    <property type="entry name" value="PROTEIN_KINASE_DOM"/>
    <property type="match status" value="1"/>
</dbReference>
<sequence length="575" mass="65837">MHTQLTVRIGQCTDSGQKTINQDFHGAGLPQNYLLQQKGVACAIADGISSSNVSHIASETAVSSFINDYFSTPESWTVKTSAERVLNAINSWLFAQTQQSQGRFDKDRGYVCTLSALVLKHDHAHIFHIGDARVYRIQAQQLEQLTTDHRISLSSQESYLSRALGVGQKVEIDYLKVQFYPDDIFILMTDGVYEYINQADIFDALHINQDLNQAAECLLQRALGNGSPDNLTLQILQIDALSSLASDYFDPQYQDLKAVPALQSGDQFEDYMIEKKLHENHRSCLYLARDLHIQQQLVIKVPATELYQQKNALEQFYLEEWVAKRIQNEYVMRSYAQRTAKHYLYQTFEYIEGQTLSAWLKQQKQPVELSIIIDIVEQIAKALNAFHRLEMLHQDIRPENILINTNSEIKLIDFGSASVKGIAEFQPERADLPLGTLAYMAPEYFVAEPAGSRSDQYSLAVLTYYLLCRQLPYGTDVAKCTEKKQLKKLQYHPISLYRTDIPSWAEAAIQKALHPNMAQRYAALSEFIYDLKNPNRRFLEVEKKAYLEKNPALFWRSLSLILIMLIIGYLLLPYF</sequence>
<dbReference type="Gene3D" id="1.10.510.10">
    <property type="entry name" value="Transferase(Phosphotransferase) domain 1"/>
    <property type="match status" value="1"/>
</dbReference>
<dbReference type="Gene3D" id="3.30.200.20">
    <property type="entry name" value="Phosphorylase Kinase, domain 1"/>
    <property type="match status" value="1"/>
</dbReference>
<feature type="transmembrane region" description="Helical" evidence="1">
    <location>
        <begin position="553"/>
        <end position="572"/>
    </location>
</feature>
<dbReference type="CDD" id="cd14014">
    <property type="entry name" value="STKc_PknB_like"/>
    <property type="match status" value="1"/>
</dbReference>
<evidence type="ECO:0000259" key="3">
    <source>
        <dbReference type="PROSITE" id="PS51746"/>
    </source>
</evidence>
<protein>
    <submittedName>
        <fullName evidence="4">Protein kinase</fullName>
    </submittedName>
</protein>
<organism evidence="4 5">
    <name type="scientific">Acinetobacter pragensis</name>
    <dbReference type="NCBI Taxonomy" id="1806892"/>
    <lineage>
        <taxon>Bacteria</taxon>
        <taxon>Pseudomonadati</taxon>
        <taxon>Pseudomonadota</taxon>
        <taxon>Gammaproteobacteria</taxon>
        <taxon>Moraxellales</taxon>
        <taxon>Moraxellaceae</taxon>
        <taxon>Acinetobacter</taxon>
    </lineage>
</organism>
<feature type="domain" description="Protein kinase" evidence="2">
    <location>
        <begin position="271"/>
        <end position="539"/>
    </location>
</feature>
<accession>A0A151Y2Z8</accession>
<dbReference type="SMART" id="SM00332">
    <property type="entry name" value="PP2Cc"/>
    <property type="match status" value="1"/>
</dbReference>
<dbReference type="SUPFAM" id="SSF81606">
    <property type="entry name" value="PP2C-like"/>
    <property type="match status" value="1"/>
</dbReference>
<evidence type="ECO:0000259" key="2">
    <source>
        <dbReference type="PROSITE" id="PS50011"/>
    </source>
</evidence>
<keyword evidence="1" id="KW-1133">Transmembrane helix</keyword>
<dbReference type="Gene3D" id="3.60.40.10">
    <property type="entry name" value="PPM-type phosphatase domain"/>
    <property type="match status" value="1"/>
</dbReference>
<dbReference type="PANTHER" id="PTHR24361">
    <property type="entry name" value="MITOGEN-ACTIVATED KINASE KINASE KINASE"/>
    <property type="match status" value="1"/>
</dbReference>
<keyword evidence="4" id="KW-0418">Kinase</keyword>
<evidence type="ECO:0000313" key="5">
    <source>
        <dbReference type="Proteomes" id="UP000076276"/>
    </source>
</evidence>
<dbReference type="RefSeq" id="WP_067668307.1">
    <property type="nucleotide sequence ID" value="NZ_CBCSIK010000010.1"/>
</dbReference>
<comment type="caution">
    <text evidence="4">The sequence shown here is derived from an EMBL/GenBank/DDBJ whole genome shotgun (WGS) entry which is preliminary data.</text>
</comment>
<dbReference type="GO" id="GO:0005737">
    <property type="term" value="C:cytoplasm"/>
    <property type="evidence" value="ECO:0007669"/>
    <property type="project" value="TreeGrafter"/>
</dbReference>
<evidence type="ECO:0000313" key="4">
    <source>
        <dbReference type="EMBL" id="KYQ72403.1"/>
    </source>
</evidence>
<dbReference type="SMART" id="SM00331">
    <property type="entry name" value="PP2C_SIG"/>
    <property type="match status" value="1"/>
</dbReference>
<dbReference type="STRING" id="1806892.AZH43_10600"/>
<dbReference type="InterPro" id="IPR001932">
    <property type="entry name" value="PPM-type_phosphatase-like_dom"/>
</dbReference>
<evidence type="ECO:0000256" key="1">
    <source>
        <dbReference type="SAM" id="Phobius"/>
    </source>
</evidence>
<dbReference type="Pfam" id="PF13672">
    <property type="entry name" value="PP2C_2"/>
    <property type="match status" value="1"/>
</dbReference>
<feature type="domain" description="PPM-type phosphatase" evidence="3">
    <location>
        <begin position="8"/>
        <end position="238"/>
    </location>
</feature>
<dbReference type="PROSITE" id="PS00109">
    <property type="entry name" value="PROTEIN_KINASE_TYR"/>
    <property type="match status" value="1"/>
</dbReference>
<dbReference type="SUPFAM" id="SSF56112">
    <property type="entry name" value="Protein kinase-like (PK-like)"/>
    <property type="match status" value="1"/>
</dbReference>
<proteinExistence type="predicted"/>
<dbReference type="PROSITE" id="PS51746">
    <property type="entry name" value="PPM_2"/>
    <property type="match status" value="1"/>
</dbReference>
<dbReference type="GO" id="GO:0005524">
    <property type="term" value="F:ATP binding"/>
    <property type="evidence" value="ECO:0007669"/>
    <property type="project" value="InterPro"/>
</dbReference>
<keyword evidence="1" id="KW-0472">Membrane</keyword>
<dbReference type="Proteomes" id="UP000076276">
    <property type="component" value="Unassembled WGS sequence"/>
</dbReference>
<dbReference type="InterPro" id="IPR036457">
    <property type="entry name" value="PPM-type-like_dom_sf"/>
</dbReference>
<dbReference type="SMART" id="SM00220">
    <property type="entry name" value="S_TKc"/>
    <property type="match status" value="1"/>
</dbReference>
<dbReference type="Pfam" id="PF00069">
    <property type="entry name" value="Pkinase"/>
    <property type="match status" value="1"/>
</dbReference>
<dbReference type="CDD" id="cd00143">
    <property type="entry name" value="PP2Cc"/>
    <property type="match status" value="1"/>
</dbReference>
<keyword evidence="1" id="KW-0812">Transmembrane</keyword>
<dbReference type="InterPro" id="IPR008266">
    <property type="entry name" value="Tyr_kinase_AS"/>
</dbReference>